<dbReference type="SUPFAM" id="SSF143100">
    <property type="entry name" value="TTHA1013/TTHA0281-like"/>
    <property type="match status" value="1"/>
</dbReference>
<feature type="domain" description="HicB-like antitoxin of toxin-antitoxin system" evidence="1">
    <location>
        <begin position="14"/>
        <end position="127"/>
    </location>
</feature>
<dbReference type="Proteomes" id="UP000315434">
    <property type="component" value="Unassembled WGS sequence"/>
</dbReference>
<sequence length="138" mass="15337">MFNDLWNCEMTVRYPALIDGEKGAYGVVFPDMDGVVAMGETIDEAIINAEEALRDYALEMERDNAPLAEPSALEEVSVPGGSMLTSVPLIRLAGKPVRANMMLDADVLDFIDKESTRRKMTRTSYVNWMTRRIAQMGG</sequence>
<dbReference type="EMBL" id="SGNY01000001">
    <property type="protein sequence ID" value="TRB02595.1"/>
    <property type="molecule type" value="Genomic_DNA"/>
</dbReference>
<reference evidence="2 3" key="1">
    <citation type="journal article" date="2019" name="Appl. Microbiol. Biotechnol.">
        <title>Differential efficiency of wild type rhizogenic strains for rol gene transformation of plants.</title>
        <authorList>
            <person name="Desmet S."/>
            <person name="De Keyser E."/>
            <person name="Van Vaerenbergh J."/>
            <person name="Baeyen S."/>
            <person name="Van Huylenbroeck J."/>
            <person name="Geelen D."/>
            <person name="Dhooghe E."/>
        </authorList>
    </citation>
    <scope>NUCLEOTIDE SEQUENCE [LARGE SCALE GENOMIC DNA]</scope>
    <source>
        <strain evidence="2 3">GBBC3284</strain>
    </source>
</reference>
<dbReference type="InterPro" id="IPR035069">
    <property type="entry name" value="TTHA1013/TTHA0281-like"/>
</dbReference>
<protein>
    <recommendedName>
        <fullName evidence="1">HicB-like antitoxin of toxin-antitoxin system domain-containing protein</fullName>
    </recommendedName>
</protein>
<comment type="caution">
    <text evidence="2">The sequence shown here is derived from an EMBL/GenBank/DDBJ whole genome shotgun (WGS) entry which is preliminary data.</text>
</comment>
<organism evidence="2 3">
    <name type="scientific">Rhizobium rhizogenes</name>
    <name type="common">Agrobacterium rhizogenes</name>
    <dbReference type="NCBI Taxonomy" id="359"/>
    <lineage>
        <taxon>Bacteria</taxon>
        <taxon>Pseudomonadati</taxon>
        <taxon>Pseudomonadota</taxon>
        <taxon>Alphaproteobacteria</taxon>
        <taxon>Hyphomicrobiales</taxon>
        <taxon>Rhizobiaceae</taxon>
        <taxon>Rhizobium/Agrobacterium group</taxon>
        <taxon>Rhizobium</taxon>
    </lineage>
</organism>
<evidence type="ECO:0000313" key="2">
    <source>
        <dbReference type="EMBL" id="TRB02595.1"/>
    </source>
</evidence>
<dbReference type="OrthoDB" id="9807959at2"/>
<gene>
    <name evidence="2" type="ORF">EXN68_02655</name>
</gene>
<proteinExistence type="predicted"/>
<dbReference type="InterPro" id="IPR051404">
    <property type="entry name" value="TA_system_antitoxin"/>
</dbReference>
<dbReference type="InterPro" id="IPR031807">
    <property type="entry name" value="HicB-like"/>
</dbReference>
<evidence type="ECO:0000259" key="1">
    <source>
        <dbReference type="Pfam" id="PF15919"/>
    </source>
</evidence>
<dbReference type="PANTHER" id="PTHR34504">
    <property type="entry name" value="ANTITOXIN HICB"/>
    <property type="match status" value="1"/>
</dbReference>
<dbReference type="AlphaFoldDB" id="A0A546XPD4"/>
<dbReference type="PANTHER" id="PTHR34504:SF2">
    <property type="entry name" value="UPF0150 PROTEIN SSL0259"/>
    <property type="match status" value="1"/>
</dbReference>
<name>A0A546XPD4_RHIRH</name>
<evidence type="ECO:0000313" key="3">
    <source>
        <dbReference type="Proteomes" id="UP000315434"/>
    </source>
</evidence>
<accession>A0A546XPD4</accession>
<dbReference type="Gene3D" id="3.30.160.250">
    <property type="match status" value="1"/>
</dbReference>
<dbReference type="Pfam" id="PF15919">
    <property type="entry name" value="HicB_lk_antitox"/>
    <property type="match status" value="1"/>
</dbReference>